<reference evidence="4 6" key="1">
    <citation type="journal article" date="2020" name="Stud. Mycol.">
        <title>101 Dothideomycetes genomes: a test case for predicting lifestyles and emergence of pathogens.</title>
        <authorList>
            <person name="Haridas S."/>
            <person name="Albert R."/>
            <person name="Binder M."/>
            <person name="Bloem J."/>
            <person name="Labutti K."/>
            <person name="Salamov A."/>
            <person name="Andreopoulos B."/>
            <person name="Baker S."/>
            <person name="Barry K."/>
            <person name="Bills G."/>
            <person name="Bluhm B."/>
            <person name="Cannon C."/>
            <person name="Castanera R."/>
            <person name="Culley D."/>
            <person name="Daum C."/>
            <person name="Ezra D."/>
            <person name="Gonzalez J."/>
            <person name="Henrissat B."/>
            <person name="Kuo A."/>
            <person name="Liang C."/>
            <person name="Lipzen A."/>
            <person name="Lutzoni F."/>
            <person name="Magnuson J."/>
            <person name="Mondo S."/>
            <person name="Nolan M."/>
            <person name="Ohm R."/>
            <person name="Pangilinan J."/>
            <person name="Park H.-J."/>
            <person name="Ramirez L."/>
            <person name="Alfaro M."/>
            <person name="Sun H."/>
            <person name="Tritt A."/>
            <person name="Yoshinaga Y."/>
            <person name="Zwiers L.-H."/>
            <person name="Turgeon B."/>
            <person name="Goodwin S."/>
            <person name="Spatafora J."/>
            <person name="Crous P."/>
            <person name="Grigoriev I."/>
        </authorList>
    </citation>
    <scope>NUCLEOTIDE SEQUENCE</scope>
    <source>
        <strain evidence="4 6">CBS 304.34</strain>
    </source>
</reference>
<sequence length="304" mass="33331">MEDQESLLGLTEVEPSPVEETPVEYSKDGYFPSSSSPSPPPGYSRTSTLGLGNHGPAYYLTRIQRYSSYTFTAFASLHIVNTSLIPLVTRSVPTSEPYLLLTRPAYQSALMEPFLVVLPLFTHVASGIALRLYRRRIALRRYGAESQSDRKHIPWPPISGTSKLGYALVPLLGFHMLAARGLPMYLHGDSALVNLSYISHGFALHPVVSSAGFTALLAVGTWHVVWGWARWLGLAPRHGQSSGAEQELVKKRRWYQVNGLAAAVAGLWMAGGLGVVGRAGKVAGWVGREYDELYRALPILGRWA</sequence>
<feature type="transmembrane region" description="Helical" evidence="2">
    <location>
        <begin position="164"/>
        <end position="182"/>
    </location>
</feature>
<keyword evidence="2" id="KW-0472">Membrane</keyword>
<feature type="compositionally biased region" description="Low complexity" evidence="1">
    <location>
        <begin position="11"/>
        <end position="24"/>
    </location>
</feature>
<evidence type="ECO:0000259" key="3">
    <source>
        <dbReference type="Pfam" id="PF07950"/>
    </source>
</evidence>
<feature type="transmembrane region" description="Helical" evidence="2">
    <location>
        <begin position="109"/>
        <end position="133"/>
    </location>
</feature>
<accession>A0A6A6YZ18</accession>
<evidence type="ECO:0000313" key="5">
    <source>
        <dbReference type="Proteomes" id="UP000504636"/>
    </source>
</evidence>
<dbReference type="GO" id="GO:0007005">
    <property type="term" value="P:mitochondrion organization"/>
    <property type="evidence" value="ECO:0007669"/>
    <property type="project" value="TreeGrafter"/>
</dbReference>
<reference evidence="6" key="3">
    <citation type="submission" date="2025-04" db="UniProtKB">
        <authorList>
            <consortium name="RefSeq"/>
        </authorList>
    </citation>
    <scope>IDENTIFICATION</scope>
    <source>
        <strain evidence="6">CBS 304.34</strain>
    </source>
</reference>
<feature type="transmembrane region" description="Helical" evidence="2">
    <location>
        <begin position="260"/>
        <end position="280"/>
    </location>
</feature>
<feature type="transmembrane region" description="Helical" evidence="2">
    <location>
        <begin position="202"/>
        <end position="229"/>
    </location>
</feature>
<dbReference type="InterPro" id="IPR039960">
    <property type="entry name" value="MCP1"/>
</dbReference>
<gene>
    <name evidence="4 6" type="ORF">BDZ99DRAFT_410499</name>
</gene>
<dbReference type="PANTHER" id="PTHR38409">
    <property type="entry name" value="MDM10-COMPLEMENTING PROTEIN 1"/>
    <property type="match status" value="1"/>
</dbReference>
<dbReference type="GeneID" id="54457482"/>
<dbReference type="Proteomes" id="UP000504636">
    <property type="component" value="Unplaced"/>
</dbReference>
<keyword evidence="5" id="KW-1185">Reference proteome</keyword>
<dbReference type="AlphaFoldDB" id="A0A6A6YZ18"/>
<evidence type="ECO:0000256" key="2">
    <source>
        <dbReference type="SAM" id="Phobius"/>
    </source>
</evidence>
<proteinExistence type="predicted"/>
<dbReference type="RefSeq" id="XP_033581126.1">
    <property type="nucleotide sequence ID" value="XM_033716589.1"/>
</dbReference>
<reference evidence="6" key="2">
    <citation type="submission" date="2020-04" db="EMBL/GenBank/DDBJ databases">
        <authorList>
            <consortium name="NCBI Genome Project"/>
        </authorList>
    </citation>
    <scope>NUCLEOTIDE SEQUENCE</scope>
    <source>
        <strain evidence="6">CBS 304.34</strain>
    </source>
</reference>
<feature type="transmembrane region" description="Helical" evidence="2">
    <location>
        <begin position="69"/>
        <end position="89"/>
    </location>
</feature>
<organism evidence="4">
    <name type="scientific">Mytilinidion resinicola</name>
    <dbReference type="NCBI Taxonomy" id="574789"/>
    <lineage>
        <taxon>Eukaryota</taxon>
        <taxon>Fungi</taxon>
        <taxon>Dikarya</taxon>
        <taxon>Ascomycota</taxon>
        <taxon>Pezizomycotina</taxon>
        <taxon>Dothideomycetes</taxon>
        <taxon>Pleosporomycetidae</taxon>
        <taxon>Mytilinidiales</taxon>
        <taxon>Mytilinidiaceae</taxon>
        <taxon>Mytilinidion</taxon>
    </lineage>
</organism>
<dbReference type="InterPro" id="IPR012472">
    <property type="entry name" value="MCP1_TM"/>
</dbReference>
<dbReference type="OrthoDB" id="10259513at2759"/>
<feature type="domain" description="Mitochondrial adapter protein MCP1 transmembrane" evidence="3">
    <location>
        <begin position="170"/>
        <end position="280"/>
    </location>
</feature>
<dbReference type="Pfam" id="PF07950">
    <property type="entry name" value="MCP1_TM"/>
    <property type="match status" value="1"/>
</dbReference>
<dbReference type="GO" id="GO:0005741">
    <property type="term" value="C:mitochondrial outer membrane"/>
    <property type="evidence" value="ECO:0007669"/>
    <property type="project" value="TreeGrafter"/>
</dbReference>
<dbReference type="PANTHER" id="PTHR38409:SF1">
    <property type="entry name" value="MITOCHONDRIAL ADAPTER PROTEIN MCP1"/>
    <property type="match status" value="1"/>
</dbReference>
<keyword evidence="2" id="KW-0812">Transmembrane</keyword>
<evidence type="ECO:0000313" key="6">
    <source>
        <dbReference type="RefSeq" id="XP_033581126.1"/>
    </source>
</evidence>
<evidence type="ECO:0000256" key="1">
    <source>
        <dbReference type="SAM" id="MobiDB-lite"/>
    </source>
</evidence>
<keyword evidence="2" id="KW-1133">Transmembrane helix</keyword>
<dbReference type="EMBL" id="MU003695">
    <property type="protein sequence ID" value="KAF2814162.1"/>
    <property type="molecule type" value="Genomic_DNA"/>
</dbReference>
<name>A0A6A6YZ18_9PEZI</name>
<protein>
    <recommendedName>
        <fullName evidence="3">Mitochondrial adapter protein MCP1 transmembrane domain-containing protein</fullName>
    </recommendedName>
</protein>
<dbReference type="GO" id="GO:0055088">
    <property type="term" value="P:lipid homeostasis"/>
    <property type="evidence" value="ECO:0007669"/>
    <property type="project" value="InterPro"/>
</dbReference>
<feature type="region of interest" description="Disordered" evidence="1">
    <location>
        <begin position="1"/>
        <end position="47"/>
    </location>
</feature>
<evidence type="ECO:0000313" key="4">
    <source>
        <dbReference type="EMBL" id="KAF2814162.1"/>
    </source>
</evidence>